<evidence type="ECO:0000313" key="3">
    <source>
        <dbReference type="EMBL" id="GGH16540.1"/>
    </source>
</evidence>
<dbReference type="GO" id="GO:0005737">
    <property type="term" value="C:cytoplasm"/>
    <property type="evidence" value="ECO:0007669"/>
    <property type="project" value="TreeGrafter"/>
</dbReference>
<name>A0A917MJB5_9HYPH</name>
<evidence type="ECO:0000256" key="1">
    <source>
        <dbReference type="ARBA" id="ARBA00023002"/>
    </source>
</evidence>
<dbReference type="PRINTS" id="PR00420">
    <property type="entry name" value="RNGMNOXGNASE"/>
</dbReference>
<keyword evidence="1" id="KW-0560">Oxidoreductase</keyword>
<feature type="domain" description="FAD dependent oxidoreductase" evidence="2">
    <location>
        <begin position="7"/>
        <end position="349"/>
    </location>
</feature>
<sequence length="371" mass="38241">MPGRTVDVAIVGGGIAGCCAAFHLASRGVSVALFEKGAFGAGASGVNFGGVRSQGRHMAEMPLSRRARELWDRLPELVGTDGEFTPSGHLKLAYSPADMDFLERYAVEAREHGLVLELMGANAVRERHPWLGPEVVGASLCADDGHANPRLVAPSFAQAAGRLGAEMREQSAVTAIARDGDAFVVTAGEGAPVRSRWLVNAAGAWGAAVAAQFGEPVPLEPIAPTAMVTEPLPAFMDRAVGICGGGVALRQTRQGSVVIGGGESAVDMEAGRARPLAEICAAVLARAVRAAPRLANAQVLRAWAGVEGDMPDHLPCLGPSLTTPGLVHAFGFSQHGFQLGPAVGEAVADIVRTGAPSVDISRLSIGRFANA</sequence>
<protein>
    <submittedName>
        <fullName evidence="3">FAD-binding oxidoreductase</fullName>
    </submittedName>
</protein>
<dbReference type="Gene3D" id="3.30.9.10">
    <property type="entry name" value="D-Amino Acid Oxidase, subunit A, domain 2"/>
    <property type="match status" value="1"/>
</dbReference>
<dbReference type="AlphaFoldDB" id="A0A917MJB5"/>
<dbReference type="SUPFAM" id="SSF54373">
    <property type="entry name" value="FAD-linked reductases, C-terminal domain"/>
    <property type="match status" value="1"/>
</dbReference>
<dbReference type="Proteomes" id="UP000603912">
    <property type="component" value="Unassembled WGS sequence"/>
</dbReference>
<dbReference type="Gene3D" id="3.50.50.60">
    <property type="entry name" value="FAD/NAD(P)-binding domain"/>
    <property type="match status" value="1"/>
</dbReference>
<organism evidence="3 4">
    <name type="scientific">Alsobacter metallidurans</name>
    <dbReference type="NCBI Taxonomy" id="340221"/>
    <lineage>
        <taxon>Bacteria</taxon>
        <taxon>Pseudomonadati</taxon>
        <taxon>Pseudomonadota</taxon>
        <taxon>Alphaproteobacteria</taxon>
        <taxon>Hyphomicrobiales</taxon>
        <taxon>Alsobacteraceae</taxon>
        <taxon>Alsobacter</taxon>
    </lineage>
</organism>
<gene>
    <name evidence="3" type="ORF">GCM10007036_17320</name>
</gene>
<dbReference type="EMBL" id="BMES01000001">
    <property type="protein sequence ID" value="GGH16540.1"/>
    <property type="molecule type" value="Genomic_DNA"/>
</dbReference>
<comment type="caution">
    <text evidence="3">The sequence shown here is derived from an EMBL/GenBank/DDBJ whole genome shotgun (WGS) entry which is preliminary data.</text>
</comment>
<dbReference type="InterPro" id="IPR006076">
    <property type="entry name" value="FAD-dep_OxRdtase"/>
</dbReference>
<proteinExistence type="predicted"/>
<dbReference type="SUPFAM" id="SSF51905">
    <property type="entry name" value="FAD/NAD(P)-binding domain"/>
    <property type="match status" value="1"/>
</dbReference>
<keyword evidence="4" id="KW-1185">Reference proteome</keyword>
<dbReference type="PANTHER" id="PTHR13847">
    <property type="entry name" value="SARCOSINE DEHYDROGENASE-RELATED"/>
    <property type="match status" value="1"/>
</dbReference>
<dbReference type="PROSITE" id="PS51257">
    <property type="entry name" value="PROKAR_LIPOPROTEIN"/>
    <property type="match status" value="1"/>
</dbReference>
<dbReference type="GO" id="GO:0016491">
    <property type="term" value="F:oxidoreductase activity"/>
    <property type="evidence" value="ECO:0007669"/>
    <property type="project" value="UniProtKB-KW"/>
</dbReference>
<evidence type="ECO:0000313" key="4">
    <source>
        <dbReference type="Proteomes" id="UP000603912"/>
    </source>
</evidence>
<dbReference type="InterPro" id="IPR036188">
    <property type="entry name" value="FAD/NAD-bd_sf"/>
</dbReference>
<reference evidence="3" key="2">
    <citation type="submission" date="2020-09" db="EMBL/GenBank/DDBJ databases">
        <authorList>
            <person name="Sun Q."/>
            <person name="Zhou Y."/>
        </authorList>
    </citation>
    <scope>NUCLEOTIDE SEQUENCE</scope>
    <source>
        <strain evidence="3">CGMCC 1.12214</strain>
    </source>
</reference>
<dbReference type="RefSeq" id="WP_188517235.1">
    <property type="nucleotide sequence ID" value="NZ_BMES01000001.1"/>
</dbReference>
<accession>A0A917MJB5</accession>
<dbReference type="Pfam" id="PF01266">
    <property type="entry name" value="DAO"/>
    <property type="match status" value="1"/>
</dbReference>
<evidence type="ECO:0000259" key="2">
    <source>
        <dbReference type="Pfam" id="PF01266"/>
    </source>
</evidence>
<reference evidence="3" key="1">
    <citation type="journal article" date="2014" name="Int. J. Syst. Evol. Microbiol.">
        <title>Complete genome sequence of Corynebacterium casei LMG S-19264T (=DSM 44701T), isolated from a smear-ripened cheese.</title>
        <authorList>
            <consortium name="US DOE Joint Genome Institute (JGI-PGF)"/>
            <person name="Walter F."/>
            <person name="Albersmeier A."/>
            <person name="Kalinowski J."/>
            <person name="Ruckert C."/>
        </authorList>
    </citation>
    <scope>NUCLEOTIDE SEQUENCE</scope>
    <source>
        <strain evidence="3">CGMCC 1.12214</strain>
    </source>
</reference>